<dbReference type="InterPro" id="IPR018490">
    <property type="entry name" value="cNMP-bd_dom_sf"/>
</dbReference>
<dbReference type="AlphaFoldDB" id="A0A517N0G9"/>
<dbReference type="InterPro" id="IPR050294">
    <property type="entry name" value="RnfB_subfamily"/>
</dbReference>
<dbReference type="InterPro" id="IPR014710">
    <property type="entry name" value="RmlC-like_jellyroll"/>
</dbReference>
<dbReference type="PROSITE" id="PS50042">
    <property type="entry name" value="CNMP_BINDING_3"/>
    <property type="match status" value="3"/>
</dbReference>
<feature type="domain" description="Cyclic nucleotide-binding" evidence="6">
    <location>
        <begin position="173"/>
        <end position="232"/>
    </location>
</feature>
<dbReference type="CDD" id="cd16367">
    <property type="entry name" value="DMSOR_beta_like"/>
    <property type="match status" value="1"/>
</dbReference>
<dbReference type="GO" id="GO:0051539">
    <property type="term" value="F:4 iron, 4 sulfur cluster binding"/>
    <property type="evidence" value="ECO:0007669"/>
    <property type="project" value="UniProtKB-KW"/>
</dbReference>
<feature type="domain" description="4Fe-4S ferredoxin-type" evidence="7">
    <location>
        <begin position="501"/>
        <end position="530"/>
    </location>
</feature>
<keyword evidence="2" id="KW-0479">Metal-binding</keyword>
<reference evidence="8 9" key="1">
    <citation type="submission" date="2019-02" db="EMBL/GenBank/DDBJ databases">
        <title>Deep-cultivation of Planctomycetes and their phenomic and genomic characterization uncovers novel biology.</title>
        <authorList>
            <person name="Wiegand S."/>
            <person name="Jogler M."/>
            <person name="Boedeker C."/>
            <person name="Pinto D."/>
            <person name="Vollmers J."/>
            <person name="Rivas-Marin E."/>
            <person name="Kohn T."/>
            <person name="Peeters S.H."/>
            <person name="Heuer A."/>
            <person name="Rast P."/>
            <person name="Oberbeckmann S."/>
            <person name="Bunk B."/>
            <person name="Jeske O."/>
            <person name="Meyerdierks A."/>
            <person name="Storesund J.E."/>
            <person name="Kallscheuer N."/>
            <person name="Luecker S."/>
            <person name="Lage O.M."/>
            <person name="Pohl T."/>
            <person name="Merkel B.J."/>
            <person name="Hornburger P."/>
            <person name="Mueller R.-W."/>
            <person name="Bruemmer F."/>
            <person name="Labrenz M."/>
            <person name="Spormann A.M."/>
            <person name="Op den Camp H."/>
            <person name="Overmann J."/>
            <person name="Amann R."/>
            <person name="Jetten M.S.M."/>
            <person name="Mascher T."/>
            <person name="Medema M.H."/>
            <person name="Devos D.P."/>
            <person name="Kaster A.-K."/>
            <person name="Ovreas L."/>
            <person name="Rohde M."/>
            <person name="Galperin M.Y."/>
            <person name="Jogler C."/>
        </authorList>
    </citation>
    <scope>NUCLEOTIDE SEQUENCE [LARGE SCALE GENOMIC DNA]</scope>
    <source>
        <strain evidence="8 9">HG15A2</strain>
    </source>
</reference>
<dbReference type="KEGG" id="amob:HG15A2_39710"/>
<dbReference type="Pfam" id="PF13247">
    <property type="entry name" value="Fer4_11"/>
    <property type="match status" value="1"/>
</dbReference>
<keyword evidence="3" id="KW-0677">Repeat</keyword>
<keyword evidence="1" id="KW-0004">4Fe-4S</keyword>
<sequence>MEVAVKRPQRWDQPFSPEMREVDVDHLLRMDPFSQIDAKLFPAGQSLRDLLRNDTRIIEYRPGDLVVREGDYGSSAFLILSGQVRVVLAGLSSESLGREPRQQSSWWNALWQLARNPRLPEVRRDKSPAVVSLDVGQQSEEEDCLTAVRNTLEGPRVFVQDVPLLIEGTENDTLGPGQLFGEYAALTRSQRPATVLAESDAVLVEIRWQGLRDLMRRTPALREHIEELYRQNSLRVHLRETPLLASLTSKQLDAVAEATLFESHGEFDWQDEYEQAIKGRRGDAVGREPLIVEEGQPSDGVLLVRSGFVRVSQRFGGGHRTIAYLGKGRAFGVAESVESYRSQQVVNQELSLRALGYVDLLRIPQEALETLVFPHLSQQEIDRWEADRLYKFGHCKCDSKLPESPCESKTNDTLKQGTLEFLVERRLINGQKAMAIDLDRCTRCDDCVRACAATHDNNPRFVRQGPRSGPIQITQACMHCVDPVCMIGCPTGAIGRDAATGVVRINDQTCIGCATCANSCPYDNIRMVEIRDRRGSVMIDQSTRQPIEKATKCDMCLDLPTGPACLAACPHDALVRIDLGNLGELSGWLDR</sequence>
<dbReference type="OrthoDB" id="9810688at2"/>
<dbReference type="PANTHER" id="PTHR42859">
    <property type="entry name" value="OXIDOREDUCTASE"/>
    <property type="match status" value="1"/>
</dbReference>
<organism evidence="8 9">
    <name type="scientific">Adhaeretor mobilis</name>
    <dbReference type="NCBI Taxonomy" id="1930276"/>
    <lineage>
        <taxon>Bacteria</taxon>
        <taxon>Pseudomonadati</taxon>
        <taxon>Planctomycetota</taxon>
        <taxon>Planctomycetia</taxon>
        <taxon>Pirellulales</taxon>
        <taxon>Lacipirellulaceae</taxon>
        <taxon>Adhaeretor</taxon>
    </lineage>
</organism>
<dbReference type="Pfam" id="PF00027">
    <property type="entry name" value="cNMP_binding"/>
    <property type="match status" value="2"/>
</dbReference>
<dbReference type="PROSITE" id="PS00198">
    <property type="entry name" value="4FE4S_FER_1"/>
    <property type="match status" value="1"/>
</dbReference>
<evidence type="ECO:0000256" key="5">
    <source>
        <dbReference type="ARBA" id="ARBA00023014"/>
    </source>
</evidence>
<feature type="domain" description="Cyclic nucleotide-binding" evidence="6">
    <location>
        <begin position="60"/>
        <end position="87"/>
    </location>
</feature>
<dbReference type="PANTHER" id="PTHR42859:SF17">
    <property type="entry name" value="ELECTRON TRANSPORT PROTEIN HYDN-RELATED"/>
    <property type="match status" value="1"/>
</dbReference>
<evidence type="ECO:0000256" key="2">
    <source>
        <dbReference type="ARBA" id="ARBA00022723"/>
    </source>
</evidence>
<dbReference type="SUPFAM" id="SSF51206">
    <property type="entry name" value="cAMP-binding domain-like"/>
    <property type="match status" value="2"/>
</dbReference>
<gene>
    <name evidence="8" type="primary">hydN</name>
    <name evidence="8" type="ORF">HG15A2_39710</name>
</gene>
<evidence type="ECO:0000313" key="8">
    <source>
        <dbReference type="EMBL" id="QDT00632.1"/>
    </source>
</evidence>
<dbReference type="InterPro" id="IPR017896">
    <property type="entry name" value="4Fe4S_Fe-S-bd"/>
</dbReference>
<evidence type="ECO:0000256" key="1">
    <source>
        <dbReference type="ARBA" id="ARBA00022485"/>
    </source>
</evidence>
<dbReference type="InterPro" id="IPR017900">
    <property type="entry name" value="4Fe4S_Fe_S_CS"/>
</dbReference>
<feature type="domain" description="4Fe-4S ferredoxin-type" evidence="7">
    <location>
        <begin position="469"/>
        <end position="499"/>
    </location>
</feature>
<dbReference type="Proteomes" id="UP000319852">
    <property type="component" value="Chromosome"/>
</dbReference>
<dbReference type="EMBL" id="CP036263">
    <property type="protein sequence ID" value="QDT00632.1"/>
    <property type="molecule type" value="Genomic_DNA"/>
</dbReference>
<dbReference type="Gene3D" id="3.30.70.20">
    <property type="match status" value="2"/>
</dbReference>
<dbReference type="CDD" id="cd00038">
    <property type="entry name" value="CAP_ED"/>
    <property type="match status" value="2"/>
</dbReference>
<name>A0A517N0G9_9BACT</name>
<evidence type="ECO:0000256" key="3">
    <source>
        <dbReference type="ARBA" id="ARBA00022737"/>
    </source>
</evidence>
<dbReference type="PROSITE" id="PS51379">
    <property type="entry name" value="4FE4S_FER_2"/>
    <property type="match status" value="3"/>
</dbReference>
<keyword evidence="4" id="KW-0408">Iron</keyword>
<dbReference type="Gene3D" id="2.60.120.10">
    <property type="entry name" value="Jelly Rolls"/>
    <property type="match status" value="2"/>
</dbReference>
<evidence type="ECO:0000256" key="4">
    <source>
        <dbReference type="ARBA" id="ARBA00023004"/>
    </source>
</evidence>
<evidence type="ECO:0000259" key="7">
    <source>
        <dbReference type="PROSITE" id="PS51379"/>
    </source>
</evidence>
<dbReference type="SUPFAM" id="SSF54862">
    <property type="entry name" value="4Fe-4S ferredoxins"/>
    <property type="match status" value="1"/>
</dbReference>
<evidence type="ECO:0000259" key="6">
    <source>
        <dbReference type="PROSITE" id="PS50042"/>
    </source>
</evidence>
<protein>
    <submittedName>
        <fullName evidence="8">Electron transport protein HydN</fullName>
    </submittedName>
</protein>
<keyword evidence="9" id="KW-1185">Reference proteome</keyword>
<dbReference type="RefSeq" id="WP_145062245.1">
    <property type="nucleotide sequence ID" value="NZ_CP036263.1"/>
</dbReference>
<proteinExistence type="predicted"/>
<accession>A0A517N0G9</accession>
<evidence type="ECO:0000313" key="9">
    <source>
        <dbReference type="Proteomes" id="UP000319852"/>
    </source>
</evidence>
<dbReference type="GO" id="GO:0046872">
    <property type="term" value="F:metal ion binding"/>
    <property type="evidence" value="ECO:0007669"/>
    <property type="project" value="UniProtKB-KW"/>
</dbReference>
<dbReference type="InterPro" id="IPR000595">
    <property type="entry name" value="cNMP-bd_dom"/>
</dbReference>
<feature type="domain" description="4Fe-4S ferredoxin-type" evidence="7">
    <location>
        <begin position="432"/>
        <end position="460"/>
    </location>
</feature>
<feature type="domain" description="Cyclic nucleotide-binding" evidence="6">
    <location>
        <begin position="291"/>
        <end position="372"/>
    </location>
</feature>
<keyword evidence="5" id="KW-0411">Iron-sulfur</keyword>